<protein>
    <submittedName>
        <fullName evidence="5">Ig domain protein</fullName>
    </submittedName>
</protein>
<evidence type="ECO:0000313" key="5">
    <source>
        <dbReference type="EMBL" id="ADU26215.1"/>
    </source>
</evidence>
<dbReference type="RefSeq" id="WP_013484585.1">
    <property type="nucleotide sequence ID" value="NC_014828.1"/>
</dbReference>
<dbReference type="EMBL" id="CP002400">
    <property type="protein sequence ID" value="ADU26215.1"/>
    <property type="molecule type" value="Genomic_DNA"/>
</dbReference>
<feature type="signal peptide" evidence="3">
    <location>
        <begin position="1"/>
        <end position="30"/>
    </location>
</feature>
<keyword evidence="2" id="KW-0472">Membrane</keyword>
<dbReference type="Pfam" id="PF00149">
    <property type="entry name" value="Metallophos"/>
    <property type="match status" value="1"/>
</dbReference>
<dbReference type="Gene3D" id="2.60.120.200">
    <property type="match status" value="2"/>
</dbReference>
<dbReference type="PANTHER" id="PTHR43143">
    <property type="entry name" value="METALLOPHOSPHOESTERASE, CALCINEURIN SUPERFAMILY"/>
    <property type="match status" value="1"/>
</dbReference>
<dbReference type="InterPro" id="IPR013320">
    <property type="entry name" value="ConA-like_dom_sf"/>
</dbReference>
<dbReference type="eggNOG" id="COG1409">
    <property type="taxonomic scope" value="Bacteria"/>
</dbReference>
<dbReference type="Pfam" id="PF13385">
    <property type="entry name" value="Laminin_G_3"/>
    <property type="match status" value="2"/>
</dbReference>
<keyword evidence="6" id="KW-1185">Reference proteome</keyword>
<evidence type="ECO:0000256" key="3">
    <source>
        <dbReference type="SAM" id="SignalP"/>
    </source>
</evidence>
<dbReference type="InterPro" id="IPR029052">
    <property type="entry name" value="Metallo-depent_PP-like"/>
</dbReference>
<keyword evidence="3" id="KW-0732">Signal</keyword>
<name>E6U9U9_ETHHY</name>
<dbReference type="InterPro" id="IPR013783">
    <property type="entry name" value="Ig-like_fold"/>
</dbReference>
<gene>
    <name evidence="5" type="ordered locus">Ethha_0644</name>
</gene>
<dbReference type="Gene3D" id="1.20.1270.90">
    <property type="entry name" value="AF1782-like"/>
    <property type="match status" value="2"/>
</dbReference>
<dbReference type="PROSITE" id="PS50853">
    <property type="entry name" value="FN3"/>
    <property type="match status" value="2"/>
</dbReference>
<feature type="domain" description="Fibronectin type-III" evidence="4">
    <location>
        <begin position="328"/>
        <end position="415"/>
    </location>
</feature>
<evidence type="ECO:0000256" key="1">
    <source>
        <dbReference type="SAM" id="MobiDB-lite"/>
    </source>
</evidence>
<dbReference type="SMART" id="SM00060">
    <property type="entry name" value="FN3"/>
    <property type="match status" value="2"/>
</dbReference>
<feature type="region of interest" description="Disordered" evidence="1">
    <location>
        <begin position="49"/>
        <end position="69"/>
    </location>
</feature>
<proteinExistence type="predicted"/>
<dbReference type="InterPro" id="IPR003961">
    <property type="entry name" value="FN3_dom"/>
</dbReference>
<dbReference type="KEGG" id="eha:Ethha_0644"/>
<dbReference type="HOGENOM" id="CLU_248266_0_0_9"/>
<dbReference type="InterPro" id="IPR011081">
    <property type="entry name" value="Big_4"/>
</dbReference>
<dbReference type="CDD" id="cd00063">
    <property type="entry name" value="FN3"/>
    <property type="match status" value="2"/>
</dbReference>
<dbReference type="InterPro" id="IPR051918">
    <property type="entry name" value="STPP_CPPED1"/>
</dbReference>
<feature type="chain" id="PRO_5003212319" evidence="3">
    <location>
        <begin position="31"/>
        <end position="1509"/>
    </location>
</feature>
<dbReference type="SUPFAM" id="SSF49899">
    <property type="entry name" value="Concanavalin A-like lectins/glucanases"/>
    <property type="match status" value="2"/>
</dbReference>
<dbReference type="PANTHER" id="PTHR43143:SF5">
    <property type="entry name" value="SECRETED PROTEIN"/>
    <property type="match status" value="1"/>
</dbReference>
<feature type="transmembrane region" description="Helical" evidence="2">
    <location>
        <begin position="1480"/>
        <end position="1501"/>
    </location>
</feature>
<dbReference type="InterPro" id="IPR036116">
    <property type="entry name" value="FN3_sf"/>
</dbReference>
<dbReference type="STRING" id="663278.Ethha_0644"/>
<sequence length="1509" mass="160827">MKKFRKTLAVFLSVLIALSGLQGMLSLAKADGIQSNLLVQYNFDETSGTTAHDASGHGNDGTLSSGASWGTGKDNGGVVLNGSNGYVTIPKGVMNGVHNVTVMADVYVTSAATNRWLFGIGPNSGTYIFVNSLNGSGHLYGAITTNGTTGNGYMNEQGVSGSALSVGAWNNVALVLSLDSKTEQLYVNGKCVATNASMTSDPAAMYTAAADFTGYIGKSLYSGDPYFNGKVDNFRIYNTALTSDQLSSILNATVSSVPNSVAVTTTVGTAPVLPALVSATYSDGSTKNVAVTWDAVDPSSYASGGDFTVKGVVVGTSQPITANIDVMNKLALSADNTTAHTVDLNWPAEEGATQYQVYRSSTSGSGYSRVYQGTAANFTDTNLDESQSYYYVVTYRDATSESAYSNEVAVTTKPGTPVAPDLSESYYSSDSATLNWNAVHGADFYNLYRADSAGGTYAQIYSGTALSYTDTGLSPKSTYYYKVTADNTYGESELSAVLAAKTRDSTVADWKFNSSEVKSGTAQSGNLVIKDASGNGNDLNEETFGSASDWSQYVNFSDDKMTADGQGSIQWTAANAKTNGTNTGADFITTAGSPISKEQFTNGYTMELLYKFPSYWTTSQAWMSFLQRSGEANSISEPQGTFNIALSNCKETQVESSNAADNTSYKFDSAWGVTMDEGDKWYEITVVNDTKSIKVYLNGADGFRDITGTLVGIYADPSDGRFRIGGCYYGGVLDKLLEGNLQEVRVSDRALAQSEWLVPDPTQYLQNYGSNSSFTMHNVDDYNMALFPDTQYEIEDVPQTMTADVKWLIDNQVKNRIKSVIHLGDVVQVDDSPDENDRALNIFGQLAKNGVPFFVQPGNHDFYNGGGNFGEATWCGVSSYYRTNWGSQSQYISDFSNNVKDATLTNNSPSGLSSYMIFNAGSYKYMVLSLAWNQNTSAYPSINSNDLTWFENVLKANPNIPTIVTSHDLFAVSPTDPSAITLDNSHDDSANGTLVWNIVKNYNQVFMMVAGHNHGSGMMTLTNNSGNSVIGLLSDYQFAYNGGEGWMKMLEFNEEANKLYISTYSPYAASLSSSKKAFFDVNYLTGTGNYNEIDFNFSLRFSGMSSSIYKTAADAVSTKIASLPDSITLTDQADVQAAQAAYDALTNDEQPLVSNYDVLAADESIITKEINQAAAKSVIDAIAALPAAVTLNDQAALQAAQSAYDALTDDQKAMVTNYSVLTADEARLTTLQQEQAAAKVVQQQIAALPADVSLSDVDAVVAARTAYDALTDEEKTMVTNYATLTADEAAIAAVELNAEKAALQSAIADAQTLHDGAVAGDHEGDYAQSNIDALQDSINTSQAVKNDANATLGQIQAAITSLNGATAAFRNTAVTVDRTQLNTLVAAVTKLDSTKYTQDSWKALGDALAAARKVLAGEPSQEEINSAFSTLQAAQDALTPITIGHETSASAASSSLSNTASAASSSGEEANPKTGQETPWVLYGIDFLLVALVVAGILIFVRSQKRKSV</sequence>
<accession>E6U9U9</accession>
<dbReference type="Proteomes" id="UP000001551">
    <property type="component" value="Chromosome"/>
</dbReference>
<evidence type="ECO:0000256" key="2">
    <source>
        <dbReference type="SAM" id="Phobius"/>
    </source>
</evidence>
<organism evidence="5 6">
    <name type="scientific">Ethanoligenens harbinense (strain DSM 18485 / JCM 12961 / CGMCC 1.5033 / YUAN-3)</name>
    <dbReference type="NCBI Taxonomy" id="663278"/>
    <lineage>
        <taxon>Bacteria</taxon>
        <taxon>Bacillati</taxon>
        <taxon>Bacillota</taxon>
        <taxon>Clostridia</taxon>
        <taxon>Eubacteriales</taxon>
        <taxon>Oscillospiraceae</taxon>
        <taxon>Ethanoligenens</taxon>
    </lineage>
</organism>
<feature type="domain" description="Fibronectin type-III" evidence="4">
    <location>
        <begin position="416"/>
        <end position="505"/>
    </location>
</feature>
<dbReference type="Gene3D" id="2.60.40.10">
    <property type="entry name" value="Immunoglobulins"/>
    <property type="match status" value="2"/>
</dbReference>
<dbReference type="SUPFAM" id="SSF49265">
    <property type="entry name" value="Fibronectin type III"/>
    <property type="match status" value="1"/>
</dbReference>
<feature type="region of interest" description="Disordered" evidence="1">
    <location>
        <begin position="1449"/>
        <end position="1475"/>
    </location>
</feature>
<dbReference type="SUPFAM" id="SSF56300">
    <property type="entry name" value="Metallo-dependent phosphatases"/>
    <property type="match status" value="1"/>
</dbReference>
<keyword evidence="2" id="KW-0812">Transmembrane</keyword>
<dbReference type="Pfam" id="PF07554">
    <property type="entry name" value="FIVAR"/>
    <property type="match status" value="2"/>
</dbReference>
<dbReference type="Gene3D" id="3.60.21.10">
    <property type="match status" value="1"/>
</dbReference>
<evidence type="ECO:0000259" key="4">
    <source>
        <dbReference type="PROSITE" id="PS50853"/>
    </source>
</evidence>
<evidence type="ECO:0000313" key="6">
    <source>
        <dbReference type="Proteomes" id="UP000001551"/>
    </source>
</evidence>
<dbReference type="InterPro" id="IPR004843">
    <property type="entry name" value="Calcineurin-like_PHP"/>
</dbReference>
<keyword evidence="2" id="KW-1133">Transmembrane helix</keyword>
<dbReference type="GO" id="GO:0016787">
    <property type="term" value="F:hydrolase activity"/>
    <property type="evidence" value="ECO:0007669"/>
    <property type="project" value="InterPro"/>
</dbReference>
<dbReference type="Pfam" id="PF07532">
    <property type="entry name" value="Big_4"/>
    <property type="match status" value="1"/>
</dbReference>
<feature type="compositionally biased region" description="Low complexity" evidence="1">
    <location>
        <begin position="1449"/>
        <end position="1466"/>
    </location>
</feature>
<reference evidence="5 6" key="1">
    <citation type="submission" date="2010-12" db="EMBL/GenBank/DDBJ databases">
        <title>Complete sequence of Ethanoligenens harbinense YUAN-3.</title>
        <authorList>
            <person name="Lucas S."/>
            <person name="Copeland A."/>
            <person name="Lapidus A."/>
            <person name="Cheng J.-F."/>
            <person name="Bruce D."/>
            <person name="Goodwin L."/>
            <person name="Pitluck S."/>
            <person name="Chertkov O."/>
            <person name="Misra M."/>
            <person name="Detter J.C."/>
            <person name="Han C."/>
            <person name="Tapia R."/>
            <person name="Land M."/>
            <person name="Hauser L."/>
            <person name="Jeffries C."/>
            <person name="Kyrpides N."/>
            <person name="Ivanova N."/>
            <person name="Mikhailova N."/>
            <person name="Wang A."/>
            <person name="Mouttaki H."/>
            <person name="He Z."/>
            <person name="Zhou J."/>
            <person name="Hemme C.L."/>
            <person name="Woyke T."/>
        </authorList>
    </citation>
    <scope>NUCLEOTIDE SEQUENCE [LARGE SCALE GENOMIC DNA]</scope>
    <source>
        <strain evidence="6">DSM 18485 / JCM 12961 / CGMCC 1.5033 / YUAN-3</strain>
    </source>
</reference>